<evidence type="ECO:0000256" key="2">
    <source>
        <dbReference type="ARBA" id="ARBA00034247"/>
    </source>
</evidence>
<dbReference type="SUPFAM" id="SSF52172">
    <property type="entry name" value="CheY-like"/>
    <property type="match status" value="2"/>
</dbReference>
<dbReference type="PROSITE" id="PS50110">
    <property type="entry name" value="RESPONSE_REGULATORY"/>
    <property type="match status" value="2"/>
</dbReference>
<reference evidence="6 7" key="1">
    <citation type="submission" date="2017-08" db="EMBL/GenBank/DDBJ databases">
        <title>Infants hospitalized years apart are colonized by the same room-sourced microbial strains.</title>
        <authorList>
            <person name="Brooks B."/>
            <person name="Olm M.R."/>
            <person name="Firek B.A."/>
            <person name="Baker R."/>
            <person name="Thomas B.C."/>
            <person name="Morowitz M.J."/>
            <person name="Banfield J.F."/>
        </authorList>
    </citation>
    <scope>NUCLEOTIDE SEQUENCE [LARGE SCALE GENOMIC DNA]</scope>
    <source>
        <strain evidence="6">S2_003_000_R2_11</strain>
    </source>
</reference>
<dbReference type="Gene3D" id="3.40.50.2300">
    <property type="match status" value="1"/>
</dbReference>
<keyword evidence="3" id="KW-0597">Phosphoprotein</keyword>
<feature type="modified residue" description="4-aspartylphosphate" evidence="3">
    <location>
        <position position="53"/>
    </location>
</feature>
<dbReference type="InterPro" id="IPR001789">
    <property type="entry name" value="Sig_transdc_resp-reg_receiver"/>
</dbReference>
<gene>
    <name evidence="6" type="ORF">DI533_06490</name>
</gene>
<evidence type="ECO:0000313" key="7">
    <source>
        <dbReference type="Proteomes" id="UP000248975"/>
    </source>
</evidence>
<dbReference type="Pfam" id="PF00990">
    <property type="entry name" value="GGDEF"/>
    <property type="match status" value="1"/>
</dbReference>
<dbReference type="Gene3D" id="3.30.70.270">
    <property type="match status" value="1"/>
</dbReference>
<dbReference type="GO" id="GO:1902201">
    <property type="term" value="P:negative regulation of bacterial-type flagellum-dependent cell motility"/>
    <property type="evidence" value="ECO:0007669"/>
    <property type="project" value="TreeGrafter"/>
</dbReference>
<evidence type="ECO:0000259" key="5">
    <source>
        <dbReference type="PROSITE" id="PS50887"/>
    </source>
</evidence>
<evidence type="ECO:0000256" key="3">
    <source>
        <dbReference type="PROSITE-ProRule" id="PRU00169"/>
    </source>
</evidence>
<dbReference type="EMBL" id="QFQS01000001">
    <property type="protein sequence ID" value="PZR01037.1"/>
    <property type="molecule type" value="Genomic_DNA"/>
</dbReference>
<sequence length="461" mass="50050">MSGRILIVDDVATNRIVLKVKLGEACYETALASDAANCFRVVKETAPDLILLDRDLPDRDGIEVLRRLRSDPAARDLAIIMTLGAGSVDARLTALNAGADDVMTKPLDEPLLMARMRALLRARTAARELRERNAALGAIGLAEAATPFERPGLVALVTDRPETALHLRKLLATHLGDRLIIQSRDEVLGDAPPNPEPDVYVIEQDIGSAGGGLRLMSDLRSRGIGRDAGMCILQTNKSGDGAGMALDYGADDVVANEADPREIAIRLRRLVARKRREDRLRAKVNDGLRLAVFDPLTGLHNRRHAMARLGRMLERTRRGGAEFAVISVDLDRFKAVNDAFGHPGGDKVLVEVARRLSQNLRTDDLLARFGGEEFLIALPDTSLHDAQLIADRLCRSINETAITLDNDRSLSVTASIGLKEVVAAELTALDCVETILAQTDRALMTSKKLGRNQVTVCLPAA</sequence>
<protein>
    <recommendedName>
        <fullName evidence="1">diguanylate cyclase</fullName>
        <ecNumber evidence="1">2.7.7.65</ecNumber>
    </recommendedName>
</protein>
<dbReference type="InterPro" id="IPR043128">
    <property type="entry name" value="Rev_trsase/Diguanyl_cyclase"/>
</dbReference>
<dbReference type="GO" id="GO:0052621">
    <property type="term" value="F:diguanylate cyclase activity"/>
    <property type="evidence" value="ECO:0007669"/>
    <property type="project" value="UniProtKB-EC"/>
</dbReference>
<name>A0A2W5SGS1_CERSP</name>
<dbReference type="NCBIfam" id="TIGR00254">
    <property type="entry name" value="GGDEF"/>
    <property type="match status" value="1"/>
</dbReference>
<dbReference type="InterPro" id="IPR050469">
    <property type="entry name" value="Diguanylate_Cyclase"/>
</dbReference>
<feature type="domain" description="Response regulatory" evidence="4">
    <location>
        <begin position="4"/>
        <end position="120"/>
    </location>
</feature>
<comment type="catalytic activity">
    <reaction evidence="2">
        <text>2 GTP = 3',3'-c-di-GMP + 2 diphosphate</text>
        <dbReference type="Rhea" id="RHEA:24898"/>
        <dbReference type="ChEBI" id="CHEBI:33019"/>
        <dbReference type="ChEBI" id="CHEBI:37565"/>
        <dbReference type="ChEBI" id="CHEBI:58805"/>
        <dbReference type="EC" id="2.7.7.65"/>
    </reaction>
</comment>
<dbReference type="SUPFAM" id="SSF55073">
    <property type="entry name" value="Nucleotide cyclase"/>
    <property type="match status" value="1"/>
</dbReference>
<evidence type="ECO:0000313" key="6">
    <source>
        <dbReference type="EMBL" id="PZR01037.1"/>
    </source>
</evidence>
<evidence type="ECO:0000256" key="1">
    <source>
        <dbReference type="ARBA" id="ARBA00012528"/>
    </source>
</evidence>
<dbReference type="GO" id="GO:0005886">
    <property type="term" value="C:plasma membrane"/>
    <property type="evidence" value="ECO:0007669"/>
    <property type="project" value="TreeGrafter"/>
</dbReference>
<dbReference type="PANTHER" id="PTHR45138">
    <property type="entry name" value="REGULATORY COMPONENTS OF SENSORY TRANSDUCTION SYSTEM"/>
    <property type="match status" value="1"/>
</dbReference>
<dbReference type="AlphaFoldDB" id="A0A2W5SGS1"/>
<comment type="caution">
    <text evidence="6">The sequence shown here is derived from an EMBL/GenBank/DDBJ whole genome shotgun (WGS) entry which is preliminary data.</text>
</comment>
<organism evidence="6 7">
    <name type="scientific">Cereibacter sphaeroides</name>
    <name type="common">Rhodobacter sphaeroides</name>
    <dbReference type="NCBI Taxonomy" id="1063"/>
    <lineage>
        <taxon>Bacteria</taxon>
        <taxon>Pseudomonadati</taxon>
        <taxon>Pseudomonadota</taxon>
        <taxon>Alphaproteobacteria</taxon>
        <taxon>Rhodobacterales</taxon>
        <taxon>Paracoccaceae</taxon>
        <taxon>Cereibacter</taxon>
    </lineage>
</organism>
<dbReference type="EC" id="2.7.7.65" evidence="1"/>
<dbReference type="PANTHER" id="PTHR45138:SF9">
    <property type="entry name" value="DIGUANYLATE CYCLASE DGCM-RELATED"/>
    <property type="match status" value="1"/>
</dbReference>
<dbReference type="Proteomes" id="UP000248975">
    <property type="component" value="Unassembled WGS sequence"/>
</dbReference>
<dbReference type="Pfam" id="PF00072">
    <property type="entry name" value="Response_reg"/>
    <property type="match status" value="1"/>
</dbReference>
<dbReference type="GO" id="GO:0043709">
    <property type="term" value="P:cell adhesion involved in single-species biofilm formation"/>
    <property type="evidence" value="ECO:0007669"/>
    <property type="project" value="TreeGrafter"/>
</dbReference>
<dbReference type="CDD" id="cd01949">
    <property type="entry name" value="GGDEF"/>
    <property type="match status" value="1"/>
</dbReference>
<comment type="caution">
    <text evidence="3">Lacks conserved residue(s) required for the propagation of feature annotation.</text>
</comment>
<dbReference type="InterPro" id="IPR029787">
    <property type="entry name" value="Nucleotide_cyclase"/>
</dbReference>
<dbReference type="GO" id="GO:0000160">
    <property type="term" value="P:phosphorelay signal transduction system"/>
    <property type="evidence" value="ECO:0007669"/>
    <property type="project" value="InterPro"/>
</dbReference>
<dbReference type="InterPro" id="IPR000160">
    <property type="entry name" value="GGDEF_dom"/>
</dbReference>
<dbReference type="SMART" id="SM00267">
    <property type="entry name" value="GGDEF"/>
    <property type="match status" value="1"/>
</dbReference>
<feature type="domain" description="GGDEF" evidence="5">
    <location>
        <begin position="321"/>
        <end position="459"/>
    </location>
</feature>
<proteinExistence type="predicted"/>
<dbReference type="InterPro" id="IPR011006">
    <property type="entry name" value="CheY-like_superfamily"/>
</dbReference>
<dbReference type="FunFam" id="3.30.70.270:FF:000001">
    <property type="entry name" value="Diguanylate cyclase domain protein"/>
    <property type="match status" value="1"/>
</dbReference>
<evidence type="ECO:0000259" key="4">
    <source>
        <dbReference type="PROSITE" id="PS50110"/>
    </source>
</evidence>
<dbReference type="PROSITE" id="PS50887">
    <property type="entry name" value="GGDEF"/>
    <property type="match status" value="1"/>
</dbReference>
<dbReference type="SMART" id="SM00448">
    <property type="entry name" value="REC"/>
    <property type="match status" value="1"/>
</dbReference>
<feature type="domain" description="Response regulatory" evidence="4">
    <location>
        <begin position="153"/>
        <end position="271"/>
    </location>
</feature>
<accession>A0A2W5SGS1</accession>